<dbReference type="RefSeq" id="WP_009531844.1">
    <property type="nucleotide sequence ID" value="NZ_JH590861.1"/>
</dbReference>
<dbReference type="InterPro" id="IPR027417">
    <property type="entry name" value="P-loop_NTPase"/>
</dbReference>
<organism evidence="19 20">
    <name type="scientific">Stomatobaculum longum</name>
    <dbReference type="NCBI Taxonomy" id="796942"/>
    <lineage>
        <taxon>Bacteria</taxon>
        <taxon>Bacillati</taxon>
        <taxon>Bacillota</taxon>
        <taxon>Clostridia</taxon>
        <taxon>Lachnospirales</taxon>
        <taxon>Lachnospiraceae</taxon>
        <taxon>Stomatobaculum</taxon>
    </lineage>
</organism>
<evidence type="ECO:0000256" key="11">
    <source>
        <dbReference type="ARBA" id="ARBA00023065"/>
    </source>
</evidence>
<keyword evidence="10 17" id="KW-0408">Iron</keyword>
<keyword evidence="9 17" id="KW-1133">Transmembrane helix</keyword>
<keyword evidence="5 17" id="KW-0410">Iron transport</keyword>
<keyword evidence="6" id="KW-0997">Cell inner membrane</keyword>
<sequence>MAIKIALAGNPNCGKTTLFNDLTGSTQYVGNWPGVTVEKKEGRLKGHKDVIIQDLPGIYSLSPYTLEEVVTRNYLVTEKPDAILNIIDGTNIERNLYLTTQLLEIGLPTVIAVNMMDLVKKNGDELNLKKLSEELGCPVVEMSALKGESTKDAAELCLKLAEEHRKGALPHVFTGSVEHAIAHIEESIESKVDPVNLRWFAIKFFERDEKAIEKVQLDAATKQHIEQHIKDCEKEMDDDSESIITNQRYEYIQKVVADCVKKKAVKGQLTTSDKIDHIVTNRFLALPIFAFIMWFVYFISVTAIGKPLTDWTNDVFFGKIVTNAANNFIATFHLADWLQSLLVDGIIGGVGTVLGFVPQMVILFFFLSFLEDSGYMARVAFIMDRVFRRFGLSGKSFIPMLVGTGCGVPAIMASRTIENEKDRRMTIILSTFLPCSAKMEIVAMMALTFFPTNHFVAPGMYFLGLAIVILSGIALKKMNYFAGDPAPFVMELPAYHMPSFKGVMIHVWERAKAFMIKAGTIIFIVCVLLWVLMHFNTSFQYVADNLDDSILKVIGEAIAVIFAPLGLGNWQAAVATVSAELAKEQATGTLGILAHATSDGKADVSAAIFNMFDGSQLKGLTFLLLNIFDAPCLVAIATGFREQGQAKWGWITFGFQMGLGYCLSLCVFQLGTLAQGGSFTFWTAVAVLLVLAALYFIFRPAPKHVKKENVSAVRANA</sequence>
<evidence type="ECO:0000256" key="12">
    <source>
        <dbReference type="ARBA" id="ARBA00023134"/>
    </source>
</evidence>
<dbReference type="InterPro" id="IPR011642">
    <property type="entry name" value="Gate_dom"/>
</dbReference>
<dbReference type="InterPro" id="IPR005225">
    <property type="entry name" value="Small_GTP-bd"/>
</dbReference>
<dbReference type="Pfam" id="PF02421">
    <property type="entry name" value="FeoB_N"/>
    <property type="match status" value="1"/>
</dbReference>
<feature type="transmembrane region" description="Helical" evidence="17">
    <location>
        <begin position="455"/>
        <end position="475"/>
    </location>
</feature>
<dbReference type="NCBIfam" id="TIGR00437">
    <property type="entry name" value="feoB"/>
    <property type="match status" value="1"/>
</dbReference>
<evidence type="ECO:0000256" key="15">
    <source>
        <dbReference type="PIRSR" id="PIRSR603373-1"/>
    </source>
</evidence>
<dbReference type="GO" id="GO:0005886">
    <property type="term" value="C:plasma membrane"/>
    <property type="evidence" value="ECO:0007669"/>
    <property type="project" value="UniProtKB-SubCell"/>
</dbReference>
<evidence type="ECO:0000256" key="8">
    <source>
        <dbReference type="ARBA" id="ARBA00022741"/>
    </source>
</evidence>
<dbReference type="FunFam" id="3.40.50.300:FF:000426">
    <property type="entry name" value="Ferrous iron transport protein B"/>
    <property type="match status" value="1"/>
</dbReference>
<name>A0AA36Y711_9FIRM</name>
<dbReference type="GO" id="GO:0046872">
    <property type="term" value="F:metal ion binding"/>
    <property type="evidence" value="ECO:0007669"/>
    <property type="project" value="UniProtKB-KW"/>
</dbReference>
<dbReference type="InterPro" id="IPR030389">
    <property type="entry name" value="G_FEOB_dom"/>
</dbReference>
<dbReference type="Proteomes" id="UP000018466">
    <property type="component" value="Unassembled WGS sequence"/>
</dbReference>
<dbReference type="InterPro" id="IPR011640">
    <property type="entry name" value="Fe2_transport_prot_B_C"/>
</dbReference>
<comment type="similarity">
    <text evidence="17">Belongs to the TRAFAC class TrmE-Era-EngA-EngB-Septin-like GTPase superfamily. FeoB GTPase (TC 9.A.8) family.</text>
</comment>
<dbReference type="AlphaFoldDB" id="A0AA36Y711"/>
<feature type="transmembrane region" description="Helical" evidence="17">
    <location>
        <begin position="283"/>
        <end position="304"/>
    </location>
</feature>
<evidence type="ECO:0000313" key="19">
    <source>
        <dbReference type="EMBL" id="EHO18687.1"/>
    </source>
</evidence>
<dbReference type="PANTHER" id="PTHR43185:SF1">
    <property type="entry name" value="FE(2+) TRANSPORTER FEOB"/>
    <property type="match status" value="1"/>
</dbReference>
<keyword evidence="4" id="KW-1003">Cell membrane</keyword>
<feature type="binding site" evidence="15">
    <location>
        <begin position="9"/>
        <end position="16"/>
    </location>
    <ligand>
        <name>GTP</name>
        <dbReference type="ChEBI" id="CHEBI:37565"/>
        <label>1</label>
    </ligand>
</feature>
<feature type="domain" description="FeoB-type G" evidence="18">
    <location>
        <begin position="2"/>
        <end position="163"/>
    </location>
</feature>
<feature type="transmembrane region" description="Helical" evidence="17">
    <location>
        <begin position="390"/>
        <end position="413"/>
    </location>
</feature>
<dbReference type="InterPro" id="IPR050860">
    <property type="entry name" value="FeoB_GTPase"/>
</dbReference>
<dbReference type="GeneID" id="86939806"/>
<dbReference type="Gene3D" id="1.10.287.1770">
    <property type="match status" value="1"/>
</dbReference>
<feature type="binding site" evidence="15">
    <location>
        <begin position="34"/>
        <end position="38"/>
    </location>
    <ligand>
        <name>GTP</name>
        <dbReference type="ChEBI" id="CHEBI:37565"/>
        <label>1</label>
    </ligand>
</feature>
<keyword evidence="16" id="KW-0460">Magnesium</keyword>
<evidence type="ECO:0000313" key="20">
    <source>
        <dbReference type="Proteomes" id="UP000018466"/>
    </source>
</evidence>
<dbReference type="GO" id="GO:0015093">
    <property type="term" value="F:ferrous iron transmembrane transporter activity"/>
    <property type="evidence" value="ECO:0007669"/>
    <property type="project" value="UniProtKB-UniRule"/>
</dbReference>
<proteinExistence type="inferred from homology"/>
<keyword evidence="8 15" id="KW-0547">Nucleotide-binding</keyword>
<feature type="transmembrane region" description="Helical" evidence="17">
    <location>
        <begin position="650"/>
        <end position="673"/>
    </location>
</feature>
<dbReference type="CDD" id="cd01879">
    <property type="entry name" value="FeoB"/>
    <property type="match status" value="1"/>
</dbReference>
<dbReference type="PROSITE" id="PS51711">
    <property type="entry name" value="G_FEOB"/>
    <property type="match status" value="1"/>
</dbReference>
<feature type="transmembrane region" description="Helical" evidence="17">
    <location>
        <begin position="679"/>
        <end position="698"/>
    </location>
</feature>
<feature type="binding site" evidence="15">
    <location>
        <begin position="114"/>
        <end position="117"/>
    </location>
    <ligand>
        <name>GTP</name>
        <dbReference type="ChEBI" id="CHEBI:37565"/>
        <label>1</label>
    </ligand>
</feature>
<dbReference type="SUPFAM" id="SSF52540">
    <property type="entry name" value="P-loop containing nucleoside triphosphate hydrolases"/>
    <property type="match status" value="1"/>
</dbReference>
<evidence type="ECO:0000256" key="2">
    <source>
        <dbReference type="ARBA" id="ARBA00004429"/>
    </source>
</evidence>
<keyword evidence="11" id="KW-0406">Ion transport</keyword>
<dbReference type="Gene3D" id="3.40.50.300">
    <property type="entry name" value="P-loop containing nucleotide triphosphate hydrolases"/>
    <property type="match status" value="1"/>
</dbReference>
<gene>
    <name evidence="19" type="ORF">HMPREF9623_00009</name>
</gene>
<feature type="binding site" evidence="16">
    <location>
        <position position="23"/>
    </location>
    <ligand>
        <name>Mg(2+)</name>
        <dbReference type="ChEBI" id="CHEBI:18420"/>
        <label>2</label>
    </ligand>
</feature>
<dbReference type="GO" id="GO:0005525">
    <property type="term" value="F:GTP binding"/>
    <property type="evidence" value="ECO:0007669"/>
    <property type="project" value="UniProtKB-KW"/>
</dbReference>
<evidence type="ECO:0000256" key="5">
    <source>
        <dbReference type="ARBA" id="ARBA00022496"/>
    </source>
</evidence>
<dbReference type="PANTHER" id="PTHR43185">
    <property type="entry name" value="FERROUS IRON TRANSPORT PROTEIN B"/>
    <property type="match status" value="1"/>
</dbReference>
<feature type="transmembrane region" description="Helical" evidence="17">
    <location>
        <begin position="514"/>
        <end position="533"/>
    </location>
</feature>
<dbReference type="Pfam" id="PF07670">
    <property type="entry name" value="Gate"/>
    <property type="match status" value="2"/>
</dbReference>
<feature type="binding site" evidence="16">
    <location>
        <position position="24"/>
    </location>
    <ligand>
        <name>Mg(2+)</name>
        <dbReference type="ChEBI" id="CHEBI:18420"/>
        <label>2</label>
    </ligand>
</feature>
<comment type="caution">
    <text evidence="19">The sequence shown here is derived from an EMBL/GenBank/DDBJ whole genome shotgun (WGS) entry which is preliminary data.</text>
</comment>
<keyword evidence="12 15" id="KW-0342">GTP-binding</keyword>
<dbReference type="InterPro" id="IPR041069">
    <property type="entry name" value="FeoB_Cyto"/>
</dbReference>
<feature type="binding site" evidence="16">
    <location>
        <position position="20"/>
    </location>
    <ligand>
        <name>Mg(2+)</name>
        <dbReference type="ChEBI" id="CHEBI:18420"/>
        <label>2</label>
    </ligand>
</feature>
<comment type="function">
    <text evidence="1 17">Probable transporter of a GTP-driven Fe(2+) uptake system.</text>
</comment>
<feature type="binding site" evidence="15">
    <location>
        <begin position="54"/>
        <end position="57"/>
    </location>
    <ligand>
        <name>GTP</name>
        <dbReference type="ChEBI" id="CHEBI:37565"/>
        <label>1</label>
    </ligand>
</feature>
<evidence type="ECO:0000256" key="13">
    <source>
        <dbReference type="ARBA" id="ARBA00023136"/>
    </source>
</evidence>
<accession>A0AA36Y711</accession>
<dbReference type="Pfam" id="PF17910">
    <property type="entry name" value="FeoB_Cyto"/>
    <property type="match status" value="1"/>
</dbReference>
<keyword evidence="16" id="KW-0479">Metal-binding</keyword>
<protein>
    <recommendedName>
        <fullName evidence="14 17">Ferrous iron transport protein B</fullName>
    </recommendedName>
</protein>
<feature type="transmembrane region" description="Helical" evidence="17">
    <location>
        <begin position="619"/>
        <end position="638"/>
    </location>
</feature>
<evidence type="ECO:0000256" key="3">
    <source>
        <dbReference type="ARBA" id="ARBA00022448"/>
    </source>
</evidence>
<keyword evidence="3 17" id="KW-0813">Transport</keyword>
<dbReference type="NCBIfam" id="TIGR00231">
    <property type="entry name" value="small_GTP"/>
    <property type="match status" value="1"/>
</dbReference>
<evidence type="ECO:0000256" key="9">
    <source>
        <dbReference type="ARBA" id="ARBA00022989"/>
    </source>
</evidence>
<keyword evidence="13 17" id="KW-0472">Membrane</keyword>
<evidence type="ECO:0000256" key="7">
    <source>
        <dbReference type="ARBA" id="ARBA00022692"/>
    </source>
</evidence>
<keyword evidence="7 17" id="KW-0812">Transmembrane</keyword>
<evidence type="ECO:0000256" key="6">
    <source>
        <dbReference type="ARBA" id="ARBA00022519"/>
    </source>
</evidence>
<dbReference type="Pfam" id="PF07664">
    <property type="entry name" value="FeoB_C"/>
    <property type="match status" value="1"/>
</dbReference>
<dbReference type="EMBL" id="AGEL01000001">
    <property type="protein sequence ID" value="EHO18687.1"/>
    <property type="molecule type" value="Genomic_DNA"/>
</dbReference>
<evidence type="ECO:0000256" key="4">
    <source>
        <dbReference type="ARBA" id="ARBA00022475"/>
    </source>
</evidence>
<evidence type="ECO:0000256" key="1">
    <source>
        <dbReference type="ARBA" id="ARBA00003926"/>
    </source>
</evidence>
<keyword evidence="20" id="KW-1185">Reference proteome</keyword>
<evidence type="ECO:0000259" key="18">
    <source>
        <dbReference type="PROSITE" id="PS51711"/>
    </source>
</evidence>
<evidence type="ECO:0000256" key="14">
    <source>
        <dbReference type="NCBIfam" id="TIGR00437"/>
    </source>
</evidence>
<comment type="subcellular location">
    <subcellularLocation>
        <location evidence="2">Cell inner membrane</location>
        <topology evidence="2">Multi-pass membrane protein</topology>
    </subcellularLocation>
    <subcellularLocation>
        <location evidence="17">Cell membrane</location>
        <topology evidence="17">Multi-pass membrane protein</topology>
    </subcellularLocation>
</comment>
<evidence type="ECO:0000256" key="17">
    <source>
        <dbReference type="RuleBase" id="RU362098"/>
    </source>
</evidence>
<dbReference type="InterPro" id="IPR003373">
    <property type="entry name" value="Fe2_transport_prot-B"/>
</dbReference>
<evidence type="ECO:0000256" key="10">
    <source>
        <dbReference type="ARBA" id="ARBA00023004"/>
    </source>
</evidence>
<reference evidence="19 20" key="1">
    <citation type="submission" date="2011-10" db="EMBL/GenBank/DDBJ databases">
        <title>The Genome Sequence of Lachnospiraceae bacterium ACC2.</title>
        <authorList>
            <consortium name="The Broad Institute Genome Sequencing Platform"/>
            <person name="Earl A."/>
            <person name="Ward D."/>
            <person name="Feldgarden M."/>
            <person name="Gevers D."/>
            <person name="Sizova M."/>
            <person name="Hazen A."/>
            <person name="Epstein S."/>
            <person name="Young S.K."/>
            <person name="Zeng Q."/>
            <person name="Gargeya S."/>
            <person name="Fitzgerald M."/>
            <person name="Haas B."/>
            <person name="Abouelleil A."/>
            <person name="Alvarado L."/>
            <person name="Arachchi H.M."/>
            <person name="Berlin A."/>
            <person name="Brown A."/>
            <person name="Chapman S.B."/>
            <person name="Chen Z."/>
            <person name="Dunbar C."/>
            <person name="Freedman E."/>
            <person name="Gearin G."/>
            <person name="Goldberg J."/>
            <person name="Griggs A."/>
            <person name="Gujja S."/>
            <person name="Heiman D."/>
            <person name="Howarth C."/>
            <person name="Larson L."/>
            <person name="Lui A."/>
            <person name="MacDonald P.J.P."/>
            <person name="Montmayeur A."/>
            <person name="Murphy C."/>
            <person name="Neiman D."/>
            <person name="Pearson M."/>
            <person name="Priest M."/>
            <person name="Roberts A."/>
            <person name="Saif S."/>
            <person name="Shea T."/>
            <person name="Shenoy N."/>
            <person name="Sisk P."/>
            <person name="Stolte C."/>
            <person name="Sykes S."/>
            <person name="Wortman J."/>
            <person name="Nusbaum C."/>
            <person name="Birren B."/>
        </authorList>
    </citation>
    <scope>NUCLEOTIDE SEQUENCE [LARGE SCALE GENOMIC DNA]</scope>
    <source>
        <strain evidence="19 20">ACC2</strain>
    </source>
</reference>
<evidence type="ECO:0000256" key="16">
    <source>
        <dbReference type="PIRSR" id="PIRSR603373-2"/>
    </source>
</evidence>
<feature type="transmembrane region" description="Helical" evidence="17">
    <location>
        <begin position="347"/>
        <end position="370"/>
    </location>
</feature>